<comment type="caution">
    <text evidence="13">The sequence shown here is derived from an EMBL/GenBank/DDBJ whole genome shotgun (WGS) entry which is preliminary data.</text>
</comment>
<dbReference type="AlphaFoldDB" id="A0AAU9J982"/>
<dbReference type="CDD" id="cd16454">
    <property type="entry name" value="RING-H2_PA-TM-RING"/>
    <property type="match status" value="1"/>
</dbReference>
<dbReference type="SUPFAM" id="SSF57850">
    <property type="entry name" value="RING/U-box"/>
    <property type="match status" value="1"/>
</dbReference>
<dbReference type="Gene3D" id="3.30.40.10">
    <property type="entry name" value="Zinc/RING finger domain, C3HC4 (zinc finger)"/>
    <property type="match status" value="1"/>
</dbReference>
<evidence type="ECO:0000259" key="12">
    <source>
        <dbReference type="PROSITE" id="PS50089"/>
    </source>
</evidence>
<keyword evidence="4 8" id="KW-0863">Zinc-finger</keyword>
<keyword evidence="6 10" id="KW-1133">Transmembrane helix</keyword>
<sequence>MLIEVLIISILAQTHAISQTSNIIYQQFTVNTSMVQNDLIIDLSHKTKLSPVLLLAKRNSNPSFYFSEIGEYKWSADYYDFDSWSRNLNSSYIIVPKENLVLNDIWYLAVYSQYLNFEYSLLYYSKEINACLPACSGTNGAHCLSGNCKCASHYWGYNCNVLTSKIETNSFSDLIEINGNSWEFKTFDIDIKGSKTYFSIEIKEAQGDFLLYFMSYDSKSILPSMFSSSNQIYIAGLSKGLYYINDATDSDWIFSAFCNSTTPCSFKVNIEDHSIGSSTQKSIFWAIFTSIAAFIVMCIIIPVTVCVCARHRRNNEEEQVYEITCEDMEKMYPSQKWKKLHRNQDSCAVCLEEFARNDRVRVLSCRHVFHVKCIDIWAVSKAKCPLCKRNLKYGSLYESLQHLVTTENRNQGNRQASQSQENEEMSIVDEEDVVLETAVNEAN</sequence>
<evidence type="ECO:0000256" key="3">
    <source>
        <dbReference type="ARBA" id="ARBA00022723"/>
    </source>
</evidence>
<evidence type="ECO:0000256" key="11">
    <source>
        <dbReference type="SAM" id="SignalP"/>
    </source>
</evidence>
<dbReference type="GO" id="GO:0016020">
    <property type="term" value="C:membrane"/>
    <property type="evidence" value="ECO:0007669"/>
    <property type="project" value="UniProtKB-SubCell"/>
</dbReference>
<feature type="domain" description="RING-type" evidence="12">
    <location>
        <begin position="347"/>
        <end position="388"/>
    </location>
</feature>
<evidence type="ECO:0000256" key="4">
    <source>
        <dbReference type="ARBA" id="ARBA00022771"/>
    </source>
</evidence>
<proteinExistence type="predicted"/>
<protein>
    <recommendedName>
        <fullName evidence="12">RING-type domain-containing protein</fullName>
    </recommendedName>
</protein>
<evidence type="ECO:0000256" key="5">
    <source>
        <dbReference type="ARBA" id="ARBA00022833"/>
    </source>
</evidence>
<accession>A0AAU9J982</accession>
<keyword evidence="3" id="KW-0479">Metal-binding</keyword>
<dbReference type="InterPro" id="IPR013083">
    <property type="entry name" value="Znf_RING/FYVE/PHD"/>
</dbReference>
<gene>
    <name evidence="13" type="ORF">BSTOLATCC_MIC30328</name>
</gene>
<reference evidence="13" key="1">
    <citation type="submission" date="2021-09" db="EMBL/GenBank/DDBJ databases">
        <authorList>
            <consortium name="AG Swart"/>
            <person name="Singh M."/>
            <person name="Singh A."/>
            <person name="Seah K."/>
            <person name="Emmerich C."/>
        </authorList>
    </citation>
    <scope>NUCLEOTIDE SEQUENCE</scope>
    <source>
        <strain evidence="13">ATCC30299</strain>
    </source>
</reference>
<evidence type="ECO:0000256" key="8">
    <source>
        <dbReference type="PROSITE-ProRule" id="PRU00175"/>
    </source>
</evidence>
<dbReference type="PROSITE" id="PS50089">
    <property type="entry name" value="ZF_RING_2"/>
    <property type="match status" value="1"/>
</dbReference>
<evidence type="ECO:0000256" key="9">
    <source>
        <dbReference type="SAM" id="MobiDB-lite"/>
    </source>
</evidence>
<keyword evidence="7 10" id="KW-0472">Membrane</keyword>
<evidence type="ECO:0000313" key="14">
    <source>
        <dbReference type="Proteomes" id="UP001162131"/>
    </source>
</evidence>
<feature type="compositionally biased region" description="Polar residues" evidence="9">
    <location>
        <begin position="408"/>
        <end position="420"/>
    </location>
</feature>
<name>A0AAU9J982_9CILI</name>
<dbReference type="Proteomes" id="UP001162131">
    <property type="component" value="Unassembled WGS sequence"/>
</dbReference>
<evidence type="ECO:0000256" key="1">
    <source>
        <dbReference type="ARBA" id="ARBA00004370"/>
    </source>
</evidence>
<dbReference type="GO" id="GO:0008270">
    <property type="term" value="F:zinc ion binding"/>
    <property type="evidence" value="ECO:0007669"/>
    <property type="project" value="UniProtKB-KW"/>
</dbReference>
<evidence type="ECO:0000256" key="7">
    <source>
        <dbReference type="ARBA" id="ARBA00023136"/>
    </source>
</evidence>
<evidence type="ECO:0000256" key="6">
    <source>
        <dbReference type="ARBA" id="ARBA00022989"/>
    </source>
</evidence>
<dbReference type="InterPro" id="IPR001841">
    <property type="entry name" value="Znf_RING"/>
</dbReference>
<evidence type="ECO:0000256" key="2">
    <source>
        <dbReference type="ARBA" id="ARBA00022692"/>
    </source>
</evidence>
<keyword evidence="14" id="KW-1185">Reference proteome</keyword>
<comment type="subcellular location">
    <subcellularLocation>
        <location evidence="1">Membrane</location>
    </subcellularLocation>
</comment>
<dbReference type="PANTHER" id="PTHR46539">
    <property type="entry name" value="E3 UBIQUITIN-PROTEIN LIGASE ATL42"/>
    <property type="match status" value="1"/>
</dbReference>
<dbReference type="EMBL" id="CAJZBQ010000030">
    <property type="protein sequence ID" value="CAG9321942.1"/>
    <property type="molecule type" value="Genomic_DNA"/>
</dbReference>
<feature type="region of interest" description="Disordered" evidence="9">
    <location>
        <begin position="408"/>
        <end position="431"/>
    </location>
</feature>
<feature type="chain" id="PRO_5043347574" description="RING-type domain-containing protein" evidence="11">
    <location>
        <begin position="17"/>
        <end position="443"/>
    </location>
</feature>
<keyword evidence="11" id="KW-0732">Signal</keyword>
<dbReference type="PANTHER" id="PTHR46539:SF9">
    <property type="entry name" value="RING-H2 FINGER PROTEIN ATL56"/>
    <property type="match status" value="1"/>
</dbReference>
<evidence type="ECO:0000256" key="10">
    <source>
        <dbReference type="SAM" id="Phobius"/>
    </source>
</evidence>
<keyword evidence="2 10" id="KW-0812">Transmembrane</keyword>
<feature type="transmembrane region" description="Helical" evidence="10">
    <location>
        <begin position="283"/>
        <end position="309"/>
    </location>
</feature>
<dbReference type="Pfam" id="PF13639">
    <property type="entry name" value="zf-RING_2"/>
    <property type="match status" value="1"/>
</dbReference>
<feature type="compositionally biased region" description="Acidic residues" evidence="9">
    <location>
        <begin position="421"/>
        <end position="431"/>
    </location>
</feature>
<organism evidence="13 14">
    <name type="scientific">Blepharisma stoltei</name>
    <dbReference type="NCBI Taxonomy" id="1481888"/>
    <lineage>
        <taxon>Eukaryota</taxon>
        <taxon>Sar</taxon>
        <taxon>Alveolata</taxon>
        <taxon>Ciliophora</taxon>
        <taxon>Postciliodesmatophora</taxon>
        <taxon>Heterotrichea</taxon>
        <taxon>Heterotrichida</taxon>
        <taxon>Blepharismidae</taxon>
        <taxon>Blepharisma</taxon>
    </lineage>
</organism>
<dbReference type="SMART" id="SM00184">
    <property type="entry name" value="RING"/>
    <property type="match status" value="1"/>
</dbReference>
<keyword evidence="5" id="KW-0862">Zinc</keyword>
<evidence type="ECO:0000313" key="13">
    <source>
        <dbReference type="EMBL" id="CAG9321942.1"/>
    </source>
</evidence>
<feature type="signal peptide" evidence="11">
    <location>
        <begin position="1"/>
        <end position="16"/>
    </location>
</feature>